<accession>X1M764</accession>
<organism evidence="1">
    <name type="scientific">marine sediment metagenome</name>
    <dbReference type="NCBI Taxonomy" id="412755"/>
    <lineage>
        <taxon>unclassified sequences</taxon>
        <taxon>metagenomes</taxon>
        <taxon>ecological metagenomes</taxon>
    </lineage>
</organism>
<gene>
    <name evidence="1" type="ORF">S06H3_15968</name>
</gene>
<feature type="non-terminal residue" evidence="1">
    <location>
        <position position="1"/>
    </location>
</feature>
<proteinExistence type="predicted"/>
<name>X1M764_9ZZZZ</name>
<sequence length="50" mass="5657">FVGIVKRFNGGETKEDHMKEGEPDLSRGDIFIIPSTIDSKIWFKETESGD</sequence>
<reference evidence="1" key="1">
    <citation type="journal article" date="2014" name="Front. Microbiol.">
        <title>High frequency of phylogenetically diverse reductive dehalogenase-homologous genes in deep subseafloor sedimentary metagenomes.</title>
        <authorList>
            <person name="Kawai M."/>
            <person name="Futagami T."/>
            <person name="Toyoda A."/>
            <person name="Takaki Y."/>
            <person name="Nishi S."/>
            <person name="Hori S."/>
            <person name="Arai W."/>
            <person name="Tsubouchi T."/>
            <person name="Morono Y."/>
            <person name="Uchiyama I."/>
            <person name="Ito T."/>
            <person name="Fujiyama A."/>
            <person name="Inagaki F."/>
            <person name="Takami H."/>
        </authorList>
    </citation>
    <scope>NUCLEOTIDE SEQUENCE</scope>
    <source>
        <strain evidence="1">Expedition CK06-06</strain>
    </source>
</reference>
<dbReference type="AlphaFoldDB" id="X1M764"/>
<protein>
    <submittedName>
        <fullName evidence="1">Uncharacterized protein</fullName>
    </submittedName>
</protein>
<evidence type="ECO:0000313" key="1">
    <source>
        <dbReference type="EMBL" id="GAI13941.1"/>
    </source>
</evidence>
<dbReference type="EMBL" id="BARV01007877">
    <property type="protein sequence ID" value="GAI13941.1"/>
    <property type="molecule type" value="Genomic_DNA"/>
</dbReference>
<comment type="caution">
    <text evidence="1">The sequence shown here is derived from an EMBL/GenBank/DDBJ whole genome shotgun (WGS) entry which is preliminary data.</text>
</comment>